<dbReference type="PRINTS" id="PR00473">
    <property type="entry name" value="GALCTOKINASE"/>
</dbReference>
<dbReference type="SUPFAM" id="SSF55060">
    <property type="entry name" value="GHMP Kinase, C-terminal domain"/>
    <property type="match status" value="1"/>
</dbReference>
<feature type="domain" description="GHMP kinase N-terminal" evidence="12">
    <location>
        <begin position="91"/>
        <end position="178"/>
    </location>
</feature>
<dbReference type="InterPro" id="IPR000705">
    <property type="entry name" value="Galactokinase"/>
</dbReference>
<dbReference type="SUPFAM" id="SSF54211">
    <property type="entry name" value="Ribosomal protein S5 domain 2-like"/>
    <property type="match status" value="1"/>
</dbReference>
<dbReference type="InterPro" id="IPR006204">
    <property type="entry name" value="GHMP_kinase_N_dom"/>
</dbReference>
<name>A0A8J3D0K2_9BACT</name>
<evidence type="ECO:0000256" key="8">
    <source>
        <dbReference type="ARBA" id="ARBA00022842"/>
    </source>
</evidence>
<evidence type="ECO:0000256" key="5">
    <source>
        <dbReference type="ARBA" id="ARBA00022741"/>
    </source>
</evidence>
<keyword evidence="8" id="KW-0460">Magnesium</keyword>
<dbReference type="GO" id="GO:0046872">
    <property type="term" value="F:metal ion binding"/>
    <property type="evidence" value="ECO:0007669"/>
    <property type="project" value="UniProtKB-KW"/>
</dbReference>
<dbReference type="EMBL" id="BMYF01000019">
    <property type="protein sequence ID" value="GHB46205.1"/>
    <property type="molecule type" value="Genomic_DNA"/>
</dbReference>
<proteinExistence type="inferred from homology"/>
<evidence type="ECO:0000259" key="14">
    <source>
        <dbReference type="Pfam" id="PF10509"/>
    </source>
</evidence>
<feature type="domain" description="GHMP kinase C-terminal" evidence="13">
    <location>
        <begin position="279"/>
        <end position="348"/>
    </location>
</feature>
<dbReference type="InterPro" id="IPR006203">
    <property type="entry name" value="GHMP_knse_ATP-bd_CS"/>
</dbReference>
<keyword evidence="6" id="KW-0418">Kinase</keyword>
<reference evidence="15" key="2">
    <citation type="submission" date="2020-09" db="EMBL/GenBank/DDBJ databases">
        <authorList>
            <person name="Sun Q."/>
            <person name="Kim S."/>
        </authorList>
    </citation>
    <scope>NUCLEOTIDE SEQUENCE</scope>
    <source>
        <strain evidence="15">KCTC 23224</strain>
    </source>
</reference>
<dbReference type="InterPro" id="IPR036554">
    <property type="entry name" value="GHMP_kinase_C_sf"/>
</dbReference>
<dbReference type="FunFam" id="3.30.230.10:FF:000017">
    <property type="entry name" value="Galactokinase"/>
    <property type="match status" value="1"/>
</dbReference>
<protein>
    <recommendedName>
        <fullName evidence="11">Galactokinase</fullName>
        <ecNumber evidence="11">2.7.1.6</ecNumber>
    </recommendedName>
</protein>
<feature type="domain" description="Galactokinase N-terminal" evidence="14">
    <location>
        <begin position="10"/>
        <end position="57"/>
    </location>
</feature>
<comment type="caution">
    <text evidence="15">The sequence shown here is derived from an EMBL/GenBank/DDBJ whole genome shotgun (WGS) entry which is preliminary data.</text>
</comment>
<dbReference type="AlphaFoldDB" id="A0A8J3D0K2"/>
<evidence type="ECO:0000256" key="2">
    <source>
        <dbReference type="ARBA" id="ARBA00022490"/>
    </source>
</evidence>
<dbReference type="NCBIfam" id="TIGR00131">
    <property type="entry name" value="gal_kin"/>
    <property type="match status" value="1"/>
</dbReference>
<keyword evidence="5" id="KW-0547">Nucleotide-binding</keyword>
<evidence type="ECO:0000259" key="12">
    <source>
        <dbReference type="Pfam" id="PF00288"/>
    </source>
</evidence>
<reference evidence="15" key="1">
    <citation type="journal article" date="2014" name="Int. J. Syst. Evol. Microbiol.">
        <title>Complete genome sequence of Corynebacterium casei LMG S-19264T (=DSM 44701T), isolated from a smear-ripened cheese.</title>
        <authorList>
            <consortium name="US DOE Joint Genome Institute (JGI-PGF)"/>
            <person name="Walter F."/>
            <person name="Albersmeier A."/>
            <person name="Kalinowski J."/>
            <person name="Ruckert C."/>
        </authorList>
    </citation>
    <scope>NUCLEOTIDE SEQUENCE</scope>
    <source>
        <strain evidence="15">KCTC 23224</strain>
    </source>
</reference>
<dbReference type="Gene3D" id="3.30.70.890">
    <property type="entry name" value="GHMP kinase, C-terminal domain"/>
    <property type="match status" value="1"/>
</dbReference>
<sequence length="383" mass="41908">MNLQSHITQLFQQQFGSPQVIAHAPGRVNLIGDHTDYNQGFVLPAAIDLGITMAVSKNGLRTCQLIAVDLNDSIQISLDESLKPVEKSWANYIIGVMAGLQAKGVVLEGFNAVFGGNIPVGSGLSSSAALECSTTYALAKLFSCKLNQDEVIRIAREAEHNFAGVKCGVMDQFASVMGSEGHAIQLDCRSLDYQYLPLSLGNAGLVLINTKVSHSLGDSQYNQRRKECEQGVAILQQAYPEVTSLRDVNLEMLETVKLPSVIYQRCRYVVEENLRVEKAAELLQAGQLKALGELMYQSHEGLSKLYQVSCDELDHLVTQASRLEAIWGSRMMGGGFGGCTINLIAQEYMEDTLSKLREFYMATFGIEPEIYPVKTANGARVLS</sequence>
<dbReference type="PRINTS" id="PR00959">
    <property type="entry name" value="MEVGALKINASE"/>
</dbReference>
<keyword evidence="9" id="KW-0299">Galactose metabolism</keyword>
<dbReference type="PIRSF" id="PIRSF000530">
    <property type="entry name" value="Galactokinase"/>
    <property type="match status" value="1"/>
</dbReference>
<accession>A0A8J3D0K2</accession>
<dbReference type="PROSITE" id="PS00627">
    <property type="entry name" value="GHMP_KINASES_ATP"/>
    <property type="match status" value="1"/>
</dbReference>
<dbReference type="InterPro" id="IPR006206">
    <property type="entry name" value="Mevalonate/galactokinase"/>
</dbReference>
<dbReference type="InterPro" id="IPR020568">
    <property type="entry name" value="Ribosomal_Su5_D2-typ_SF"/>
</dbReference>
<evidence type="ECO:0000256" key="4">
    <source>
        <dbReference type="ARBA" id="ARBA00022723"/>
    </source>
</evidence>
<keyword evidence="3" id="KW-0808">Transferase</keyword>
<evidence type="ECO:0000256" key="7">
    <source>
        <dbReference type="ARBA" id="ARBA00022840"/>
    </source>
</evidence>
<dbReference type="EC" id="2.7.1.6" evidence="11"/>
<dbReference type="PROSITE" id="PS00106">
    <property type="entry name" value="GALACTOKINASE"/>
    <property type="match status" value="1"/>
</dbReference>
<dbReference type="PANTHER" id="PTHR10457:SF7">
    <property type="entry name" value="GALACTOKINASE-RELATED"/>
    <property type="match status" value="1"/>
</dbReference>
<dbReference type="InterPro" id="IPR019539">
    <property type="entry name" value="GalKase_N"/>
</dbReference>
<gene>
    <name evidence="15" type="ORF">GCM10008106_28940</name>
</gene>
<evidence type="ECO:0000256" key="9">
    <source>
        <dbReference type="ARBA" id="ARBA00023144"/>
    </source>
</evidence>
<comment type="similarity">
    <text evidence="1">Belongs to the GHMP kinase family. GalK subfamily.</text>
</comment>
<dbReference type="InterPro" id="IPR014721">
    <property type="entry name" value="Ribsml_uS5_D2-typ_fold_subgr"/>
</dbReference>
<dbReference type="Pfam" id="PF00288">
    <property type="entry name" value="GHMP_kinases_N"/>
    <property type="match status" value="1"/>
</dbReference>
<keyword evidence="2" id="KW-0963">Cytoplasm</keyword>
<keyword evidence="10" id="KW-0119">Carbohydrate metabolism</keyword>
<evidence type="ECO:0000256" key="1">
    <source>
        <dbReference type="ARBA" id="ARBA00006566"/>
    </source>
</evidence>
<keyword evidence="16" id="KW-1185">Reference proteome</keyword>
<evidence type="ECO:0000256" key="10">
    <source>
        <dbReference type="ARBA" id="ARBA00023277"/>
    </source>
</evidence>
<dbReference type="Pfam" id="PF10509">
    <property type="entry name" value="GalKase_gal_bdg"/>
    <property type="match status" value="1"/>
</dbReference>
<keyword evidence="4" id="KW-0479">Metal-binding</keyword>
<dbReference type="Proteomes" id="UP000642809">
    <property type="component" value="Unassembled WGS sequence"/>
</dbReference>
<evidence type="ECO:0000256" key="3">
    <source>
        <dbReference type="ARBA" id="ARBA00022679"/>
    </source>
</evidence>
<dbReference type="GO" id="GO:0004335">
    <property type="term" value="F:galactokinase activity"/>
    <property type="evidence" value="ECO:0007669"/>
    <property type="project" value="UniProtKB-UniRule"/>
</dbReference>
<dbReference type="Pfam" id="PF08544">
    <property type="entry name" value="GHMP_kinases_C"/>
    <property type="match status" value="1"/>
</dbReference>
<evidence type="ECO:0000256" key="6">
    <source>
        <dbReference type="ARBA" id="ARBA00022777"/>
    </source>
</evidence>
<dbReference type="GO" id="GO:0006012">
    <property type="term" value="P:galactose metabolic process"/>
    <property type="evidence" value="ECO:0007669"/>
    <property type="project" value="UniProtKB-UniRule"/>
</dbReference>
<dbReference type="PANTHER" id="PTHR10457">
    <property type="entry name" value="MEVALONATE KINASE/GALACTOKINASE"/>
    <property type="match status" value="1"/>
</dbReference>
<dbReference type="GO" id="GO:0005829">
    <property type="term" value="C:cytosol"/>
    <property type="evidence" value="ECO:0007669"/>
    <property type="project" value="TreeGrafter"/>
</dbReference>
<dbReference type="FunFam" id="3.30.70.890:FF:000001">
    <property type="entry name" value="Galactokinase"/>
    <property type="match status" value="1"/>
</dbReference>
<evidence type="ECO:0000256" key="11">
    <source>
        <dbReference type="NCBIfam" id="TIGR00131"/>
    </source>
</evidence>
<dbReference type="InterPro" id="IPR013750">
    <property type="entry name" value="GHMP_kinase_C_dom"/>
</dbReference>
<evidence type="ECO:0000259" key="13">
    <source>
        <dbReference type="Pfam" id="PF08544"/>
    </source>
</evidence>
<dbReference type="InterPro" id="IPR019741">
    <property type="entry name" value="Galactokinase_CS"/>
</dbReference>
<evidence type="ECO:0000313" key="15">
    <source>
        <dbReference type="EMBL" id="GHB46205.1"/>
    </source>
</evidence>
<evidence type="ECO:0000313" key="16">
    <source>
        <dbReference type="Proteomes" id="UP000642809"/>
    </source>
</evidence>
<dbReference type="GO" id="GO:0005524">
    <property type="term" value="F:ATP binding"/>
    <property type="evidence" value="ECO:0007669"/>
    <property type="project" value="UniProtKB-UniRule"/>
</dbReference>
<organism evidence="15 16">
    <name type="scientific">Mongoliitalea lutea</name>
    <dbReference type="NCBI Taxonomy" id="849756"/>
    <lineage>
        <taxon>Bacteria</taxon>
        <taxon>Pseudomonadati</taxon>
        <taxon>Bacteroidota</taxon>
        <taxon>Cytophagia</taxon>
        <taxon>Cytophagales</taxon>
        <taxon>Cyclobacteriaceae</taxon>
        <taxon>Mongoliitalea</taxon>
    </lineage>
</organism>
<keyword evidence="7" id="KW-0067">ATP-binding</keyword>
<dbReference type="RefSeq" id="WP_189584135.1">
    <property type="nucleotide sequence ID" value="NZ_BMYF01000019.1"/>
</dbReference>
<dbReference type="Gene3D" id="3.30.230.10">
    <property type="match status" value="1"/>
</dbReference>